<evidence type="ECO:0000313" key="2">
    <source>
        <dbReference type="Proteomes" id="UP000314294"/>
    </source>
</evidence>
<comment type="caution">
    <text evidence="1">The sequence shown here is derived from an EMBL/GenBank/DDBJ whole genome shotgun (WGS) entry which is preliminary data.</text>
</comment>
<evidence type="ECO:0000313" key="1">
    <source>
        <dbReference type="EMBL" id="TNN46268.1"/>
    </source>
</evidence>
<accession>A0A4Z2FY91</accession>
<name>A0A4Z2FY91_9TELE</name>
<reference evidence="1 2" key="1">
    <citation type="submission" date="2019-03" db="EMBL/GenBank/DDBJ databases">
        <title>First draft genome of Liparis tanakae, snailfish: a comprehensive survey of snailfish specific genes.</title>
        <authorList>
            <person name="Kim W."/>
            <person name="Song I."/>
            <person name="Jeong J.-H."/>
            <person name="Kim D."/>
            <person name="Kim S."/>
            <person name="Ryu S."/>
            <person name="Song J.Y."/>
            <person name="Lee S.K."/>
        </authorList>
    </citation>
    <scope>NUCLEOTIDE SEQUENCE [LARGE SCALE GENOMIC DNA]</scope>
    <source>
        <tissue evidence="1">Muscle</tissue>
    </source>
</reference>
<dbReference type="Proteomes" id="UP000314294">
    <property type="component" value="Unassembled WGS sequence"/>
</dbReference>
<protein>
    <submittedName>
        <fullName evidence="1">Uncharacterized protein</fullName>
    </submittedName>
</protein>
<organism evidence="1 2">
    <name type="scientific">Liparis tanakae</name>
    <name type="common">Tanaka's snailfish</name>
    <dbReference type="NCBI Taxonomy" id="230148"/>
    <lineage>
        <taxon>Eukaryota</taxon>
        <taxon>Metazoa</taxon>
        <taxon>Chordata</taxon>
        <taxon>Craniata</taxon>
        <taxon>Vertebrata</taxon>
        <taxon>Euteleostomi</taxon>
        <taxon>Actinopterygii</taxon>
        <taxon>Neopterygii</taxon>
        <taxon>Teleostei</taxon>
        <taxon>Neoteleostei</taxon>
        <taxon>Acanthomorphata</taxon>
        <taxon>Eupercaria</taxon>
        <taxon>Perciformes</taxon>
        <taxon>Cottioidei</taxon>
        <taxon>Cottales</taxon>
        <taxon>Liparidae</taxon>
        <taxon>Liparis</taxon>
    </lineage>
</organism>
<proteinExistence type="predicted"/>
<dbReference type="AlphaFoldDB" id="A0A4Z2FY91"/>
<keyword evidence="2" id="KW-1185">Reference proteome</keyword>
<sequence>MSTSDMRTLFSEFFAPQVCTCTSDSIQNPMCTSCTPVLTVMQLLAKNPRPLVASLAERAIPGRALARNVYDRALLIGMLNDRDLPSCANGHSCKGMLMDAQPDPKPLPSLLSPESYNLFVSSRARTREVQQIDPCRCILCLLFNQSAAVAQMLSPENLYLEPHPSEPVYYFNVKLSPDVGVSEVYKPQRSVLPG</sequence>
<dbReference type="OrthoDB" id="10439739at2759"/>
<gene>
    <name evidence="1" type="ORF">EYF80_043548</name>
</gene>
<dbReference type="EMBL" id="SRLO01000799">
    <property type="protein sequence ID" value="TNN46268.1"/>
    <property type="molecule type" value="Genomic_DNA"/>
</dbReference>